<protein>
    <recommendedName>
        <fullName evidence="2">F-box domain-containing protein</fullName>
    </recommendedName>
</protein>
<gene>
    <name evidence="3" type="ORF">MANES_04G017200v8</name>
</gene>
<evidence type="ECO:0000313" key="3">
    <source>
        <dbReference type="EMBL" id="OAY51572.1"/>
    </source>
</evidence>
<dbReference type="InterPro" id="IPR036047">
    <property type="entry name" value="F-box-like_dom_sf"/>
</dbReference>
<evidence type="ECO:0000259" key="2">
    <source>
        <dbReference type="PROSITE" id="PS50181"/>
    </source>
</evidence>
<dbReference type="SMART" id="SM00256">
    <property type="entry name" value="FBOX"/>
    <property type="match status" value="1"/>
</dbReference>
<evidence type="ECO:0000256" key="1">
    <source>
        <dbReference type="SAM" id="MobiDB-lite"/>
    </source>
</evidence>
<feature type="compositionally biased region" description="Basic residues" evidence="1">
    <location>
        <begin position="35"/>
        <end position="45"/>
    </location>
</feature>
<dbReference type="SUPFAM" id="SSF81383">
    <property type="entry name" value="F-box domain"/>
    <property type="match status" value="1"/>
</dbReference>
<dbReference type="PANTHER" id="PTHR31111">
    <property type="entry name" value="BNAA05G37150D PROTEIN-RELATED"/>
    <property type="match status" value="1"/>
</dbReference>
<comment type="caution">
    <text evidence="3">The sequence shown here is derived from an EMBL/GenBank/DDBJ whole genome shotgun (WGS) entry which is preliminary data.</text>
</comment>
<dbReference type="InterPro" id="IPR001810">
    <property type="entry name" value="F-box_dom"/>
</dbReference>
<dbReference type="AlphaFoldDB" id="A0A2C9VYV3"/>
<feature type="region of interest" description="Disordered" evidence="1">
    <location>
        <begin position="1"/>
        <end position="49"/>
    </location>
</feature>
<dbReference type="Gramene" id="Manes.04G017200.1.v8.1">
    <property type="protein sequence ID" value="Manes.04G017200.1.v8.1.CDS.1"/>
    <property type="gene ID" value="Manes.04G017200.v8.1"/>
</dbReference>
<organism evidence="3 4">
    <name type="scientific">Manihot esculenta</name>
    <name type="common">Cassava</name>
    <name type="synonym">Jatropha manihot</name>
    <dbReference type="NCBI Taxonomy" id="3983"/>
    <lineage>
        <taxon>Eukaryota</taxon>
        <taxon>Viridiplantae</taxon>
        <taxon>Streptophyta</taxon>
        <taxon>Embryophyta</taxon>
        <taxon>Tracheophyta</taxon>
        <taxon>Spermatophyta</taxon>
        <taxon>Magnoliopsida</taxon>
        <taxon>eudicotyledons</taxon>
        <taxon>Gunneridae</taxon>
        <taxon>Pentapetalae</taxon>
        <taxon>rosids</taxon>
        <taxon>fabids</taxon>
        <taxon>Malpighiales</taxon>
        <taxon>Euphorbiaceae</taxon>
        <taxon>Crotonoideae</taxon>
        <taxon>Manihoteae</taxon>
        <taxon>Manihot</taxon>
    </lineage>
</organism>
<feature type="domain" description="F-box" evidence="2">
    <location>
        <begin position="47"/>
        <end position="94"/>
    </location>
</feature>
<evidence type="ECO:0000313" key="4">
    <source>
        <dbReference type="Proteomes" id="UP000091857"/>
    </source>
</evidence>
<accession>A0A2C9VYV3</accession>
<dbReference type="Gene3D" id="1.20.1280.50">
    <property type="match status" value="1"/>
</dbReference>
<feature type="compositionally biased region" description="Basic residues" evidence="1">
    <location>
        <begin position="1"/>
        <end position="21"/>
    </location>
</feature>
<dbReference type="InterPro" id="IPR017451">
    <property type="entry name" value="F-box-assoc_interact_dom"/>
</dbReference>
<dbReference type="NCBIfam" id="TIGR01640">
    <property type="entry name" value="F_box_assoc_1"/>
    <property type="match status" value="1"/>
</dbReference>
<dbReference type="InterPro" id="IPR013187">
    <property type="entry name" value="F-box-assoc_dom_typ3"/>
</dbReference>
<reference evidence="4" key="1">
    <citation type="journal article" date="2016" name="Nat. Biotechnol.">
        <title>Sequencing wild and cultivated cassava and related species reveals extensive interspecific hybridization and genetic diversity.</title>
        <authorList>
            <person name="Bredeson J.V."/>
            <person name="Lyons J.B."/>
            <person name="Prochnik S.E."/>
            <person name="Wu G.A."/>
            <person name="Ha C.M."/>
            <person name="Edsinger-Gonzales E."/>
            <person name="Grimwood J."/>
            <person name="Schmutz J."/>
            <person name="Rabbi I.Y."/>
            <person name="Egesi C."/>
            <person name="Nauluvula P."/>
            <person name="Lebot V."/>
            <person name="Ndunguru J."/>
            <person name="Mkamilo G."/>
            <person name="Bart R.S."/>
            <person name="Setter T.L."/>
            <person name="Gleadow R.M."/>
            <person name="Kulakow P."/>
            <person name="Ferguson M.E."/>
            <person name="Rounsley S."/>
            <person name="Rokhsar D.S."/>
        </authorList>
    </citation>
    <scope>NUCLEOTIDE SEQUENCE [LARGE SCALE GENOMIC DNA]</scope>
    <source>
        <strain evidence="4">cv. AM560-2</strain>
    </source>
</reference>
<sequence length="377" mass="44134">MGHHMITRSKKQMVTRSKKITKNSTPSKKSISKATPRKGRKKSKIPSRNQPLLPTEIISEILSWLPVRCLTKCQTVCKEWFELMQERNFIVKNMVRNREYNIHNREPYRENGETFQRIYTFDGLIMEGNRDFNKFRIRNLALHRVFDLPTPPHKSEILIPLIPSFVHHGYYKVISAYSCKNETNQHGGFEILTLGRVEKPSWRALDTNFFKNFNRENDILWSMGIQGIAYFVRTSKDGSENYEVVSFEMENESFTSCDLARSCFPDNSKACVLRWEDQLALAEISNNELQVLVLKNYKKGKWAEKKTVIPLKFLKKEPCMVMEDLEPYRAIDGVVWFRGSNYLAYNIADEEIVCYVSKRLARIFRQSLVTFKGMRPG</sequence>
<name>A0A2C9VYV3_MANES</name>
<dbReference type="PANTHER" id="PTHR31111:SF125">
    <property type="entry name" value="F-BOX PROTEIN CPR30-LIKE"/>
    <property type="match status" value="1"/>
</dbReference>
<feature type="compositionally biased region" description="Polar residues" evidence="1">
    <location>
        <begin position="22"/>
        <end position="33"/>
    </location>
</feature>
<proteinExistence type="predicted"/>
<dbReference type="EMBL" id="CM004390">
    <property type="protein sequence ID" value="OAY51572.1"/>
    <property type="molecule type" value="Genomic_DNA"/>
</dbReference>
<dbReference type="PROSITE" id="PS50181">
    <property type="entry name" value="FBOX"/>
    <property type="match status" value="1"/>
</dbReference>
<dbReference type="Pfam" id="PF08268">
    <property type="entry name" value="FBA_3"/>
    <property type="match status" value="1"/>
</dbReference>
<dbReference type="Pfam" id="PF12937">
    <property type="entry name" value="F-box-like"/>
    <property type="match status" value="1"/>
</dbReference>
<dbReference type="Proteomes" id="UP000091857">
    <property type="component" value="Chromosome 4"/>
</dbReference>
<keyword evidence="4" id="KW-1185">Reference proteome</keyword>